<feature type="binding site" evidence="7">
    <location>
        <position position="207"/>
    </location>
    <ligand>
        <name>Mg(2+)</name>
        <dbReference type="ChEBI" id="CHEBI:18420"/>
    </ligand>
</feature>
<dbReference type="OrthoDB" id="9810449at2"/>
<dbReference type="PIRSF" id="PIRSF000915">
    <property type="entry name" value="PGP-type_phosphatase"/>
    <property type="match status" value="1"/>
</dbReference>
<evidence type="ECO:0000313" key="8">
    <source>
        <dbReference type="EMBL" id="PMC51945.1"/>
    </source>
</evidence>
<keyword evidence="2 7" id="KW-0479">Metal-binding</keyword>
<evidence type="ECO:0000313" key="9">
    <source>
        <dbReference type="Proteomes" id="UP000235670"/>
    </source>
</evidence>
<evidence type="ECO:0000256" key="4">
    <source>
        <dbReference type="ARBA" id="ARBA00022842"/>
    </source>
</evidence>
<feature type="binding site" evidence="7">
    <location>
        <position position="14"/>
    </location>
    <ligand>
        <name>Mg(2+)</name>
        <dbReference type="ChEBI" id="CHEBI:18420"/>
    </ligand>
</feature>
<dbReference type="EMBL" id="PNGT01000008">
    <property type="protein sequence ID" value="PMC51945.1"/>
    <property type="molecule type" value="Genomic_DNA"/>
</dbReference>
<organism evidence="8 9">
    <name type="scientific">Gemella sanguinis</name>
    <dbReference type="NCBI Taxonomy" id="84135"/>
    <lineage>
        <taxon>Bacteria</taxon>
        <taxon>Bacillati</taxon>
        <taxon>Bacillota</taxon>
        <taxon>Bacilli</taxon>
        <taxon>Bacillales</taxon>
        <taxon>Gemellaceae</taxon>
        <taxon>Gemella</taxon>
    </lineage>
</organism>
<comment type="cofactor">
    <cofactor evidence="7">
        <name>Mg(2+)</name>
        <dbReference type="ChEBI" id="CHEBI:18420"/>
    </cofactor>
    <text evidence="7">Divalent metal ions. Mg(2+) is the most effective.</text>
</comment>
<dbReference type="PANTHER" id="PTHR19288:SF46">
    <property type="entry name" value="HALOACID DEHALOGENASE-LIKE HYDROLASE DOMAIN-CONTAINING PROTEIN 2"/>
    <property type="match status" value="1"/>
</dbReference>
<dbReference type="NCBIfam" id="TIGR01460">
    <property type="entry name" value="HAD-SF-IIA"/>
    <property type="match status" value="1"/>
</dbReference>
<dbReference type="InterPro" id="IPR036412">
    <property type="entry name" value="HAD-like_sf"/>
</dbReference>
<dbReference type="Pfam" id="PF13344">
    <property type="entry name" value="Hydrolase_6"/>
    <property type="match status" value="1"/>
</dbReference>
<evidence type="ECO:0000256" key="1">
    <source>
        <dbReference type="ARBA" id="ARBA00006696"/>
    </source>
</evidence>
<dbReference type="SFLD" id="SFLDS00003">
    <property type="entry name" value="Haloacid_Dehalogenase"/>
    <property type="match status" value="1"/>
</dbReference>
<evidence type="ECO:0000256" key="7">
    <source>
        <dbReference type="PIRSR" id="PIRSR000915-3"/>
    </source>
</evidence>
<dbReference type="GO" id="GO:0005737">
    <property type="term" value="C:cytoplasm"/>
    <property type="evidence" value="ECO:0007669"/>
    <property type="project" value="TreeGrafter"/>
</dbReference>
<dbReference type="Gene3D" id="3.40.50.1000">
    <property type="entry name" value="HAD superfamily/HAD-like"/>
    <property type="match status" value="2"/>
</dbReference>
<evidence type="ECO:0000256" key="2">
    <source>
        <dbReference type="ARBA" id="ARBA00022723"/>
    </source>
</evidence>
<evidence type="ECO:0000256" key="3">
    <source>
        <dbReference type="ARBA" id="ARBA00022801"/>
    </source>
</evidence>
<dbReference type="Proteomes" id="UP000235670">
    <property type="component" value="Unassembled WGS sequence"/>
</dbReference>
<accession>A0A2N6SDB6</accession>
<gene>
    <name evidence="8" type="ORF">CJ218_07025</name>
</gene>
<evidence type="ECO:0000256" key="6">
    <source>
        <dbReference type="PIRSR" id="PIRSR000915-2"/>
    </source>
</evidence>
<dbReference type="RefSeq" id="WP_102190107.1">
    <property type="nucleotide sequence ID" value="NZ_CAUTAO010000001.1"/>
</dbReference>
<dbReference type="Pfam" id="PF13242">
    <property type="entry name" value="Hydrolase_like"/>
    <property type="match status" value="1"/>
</dbReference>
<dbReference type="SFLD" id="SFLDG01139">
    <property type="entry name" value="C2.A:_Pyridoxal_Phosphate_Phos"/>
    <property type="match status" value="1"/>
</dbReference>
<dbReference type="NCBIfam" id="TIGR01457">
    <property type="entry name" value="HAD-SF-IIA-hyp2"/>
    <property type="match status" value="1"/>
</dbReference>
<dbReference type="SUPFAM" id="SSF56784">
    <property type="entry name" value="HAD-like"/>
    <property type="match status" value="1"/>
</dbReference>
<dbReference type="InterPro" id="IPR023214">
    <property type="entry name" value="HAD_sf"/>
</dbReference>
<comment type="similarity">
    <text evidence="1">Belongs to the HAD-like hydrolase superfamily. NagD family.</text>
</comment>
<sequence>MSIKKYKLYLIDLDGTIYNGEKEIKYAKEFIEYLNNNKIDYLFLTNNSTKEPKDVVKKLYDLGIQTSEEHVYTSSEATKAYLIKKGYKDIYIIGEKGLKETLSSFNQHLDSNNVEAVIVGLDRELTYKKLTVATRSVLSGAELIGTNPDTLLPTAEGFIPSNGGQIKYLEHATSTAATVIGKPNRIIMESAMNLFNYNKDDIVMVGDNYDTDIMSGINSNIDTIHVQTGVTTLDQLKEKEIQPTYTIEDLSKLID</sequence>
<keyword evidence="4 7" id="KW-0460">Magnesium</keyword>
<feature type="active site" description="Proton donor" evidence="5">
    <location>
        <position position="14"/>
    </location>
</feature>
<dbReference type="AlphaFoldDB" id="A0A2N6SDB6"/>
<evidence type="ECO:0000256" key="5">
    <source>
        <dbReference type="PIRSR" id="PIRSR000915-1"/>
    </source>
</evidence>
<proteinExistence type="inferred from homology"/>
<comment type="caution">
    <text evidence="8">The sequence shown here is derived from an EMBL/GenBank/DDBJ whole genome shotgun (WGS) entry which is preliminary data.</text>
</comment>
<reference evidence="8 9" key="1">
    <citation type="submission" date="2017-09" db="EMBL/GenBank/DDBJ databases">
        <title>Bacterial strain isolated from the female urinary microbiota.</title>
        <authorList>
            <person name="Thomas-White K."/>
            <person name="Kumar N."/>
            <person name="Forster S."/>
            <person name="Putonti C."/>
            <person name="Lawley T."/>
            <person name="Wolfe A.J."/>
        </authorList>
    </citation>
    <scope>NUCLEOTIDE SEQUENCE [LARGE SCALE GENOMIC DNA]</scope>
    <source>
        <strain evidence="8 9">UMB0186</strain>
    </source>
</reference>
<protein>
    <submittedName>
        <fullName evidence="8">TIGR01457 family HAD-type hydrolase</fullName>
    </submittedName>
</protein>
<feature type="binding site" evidence="7">
    <location>
        <position position="12"/>
    </location>
    <ligand>
        <name>Mg(2+)</name>
        <dbReference type="ChEBI" id="CHEBI:18420"/>
    </ligand>
</feature>
<dbReference type="InterPro" id="IPR006357">
    <property type="entry name" value="HAD-SF_hydro_IIA"/>
</dbReference>
<dbReference type="STRING" id="84135.GCA_001052115_00971"/>
<feature type="active site" description="Nucleophile" evidence="5">
    <location>
        <position position="12"/>
    </location>
</feature>
<dbReference type="GO" id="GO:0046872">
    <property type="term" value="F:metal ion binding"/>
    <property type="evidence" value="ECO:0007669"/>
    <property type="project" value="UniProtKB-KW"/>
</dbReference>
<dbReference type="PANTHER" id="PTHR19288">
    <property type="entry name" value="4-NITROPHENYLPHOSPHATASE-RELATED"/>
    <property type="match status" value="1"/>
</dbReference>
<name>A0A2N6SDB6_9BACL</name>
<feature type="binding site" evidence="6">
    <location>
        <position position="182"/>
    </location>
    <ligand>
        <name>substrate</name>
    </ligand>
</feature>
<dbReference type="InterPro" id="IPR006354">
    <property type="entry name" value="HAD-SF_hydro_IIA_hyp1"/>
</dbReference>
<keyword evidence="3 8" id="KW-0378">Hydrolase</keyword>
<dbReference type="GO" id="GO:0016791">
    <property type="term" value="F:phosphatase activity"/>
    <property type="evidence" value="ECO:0007669"/>
    <property type="project" value="TreeGrafter"/>
</dbReference>